<dbReference type="EMBL" id="LAZR01005440">
    <property type="protein sequence ID" value="KKM99927.1"/>
    <property type="molecule type" value="Genomic_DNA"/>
</dbReference>
<name>A0A0F9Q3G0_9ZZZZ</name>
<organism evidence="1">
    <name type="scientific">marine sediment metagenome</name>
    <dbReference type="NCBI Taxonomy" id="412755"/>
    <lineage>
        <taxon>unclassified sequences</taxon>
        <taxon>metagenomes</taxon>
        <taxon>ecological metagenomes</taxon>
    </lineage>
</organism>
<sequence>MRQQNIVLNSKKKIVTLETLKKIYRDLKEGKTHSYKCHCASCLYHFIKGKDKKARIDKDNFFLSWLAFHNSNIKKNSNYRLFPLNKHLNRNWKETLKSYYEITGQKGRRIYFERNHPNRPEQYQIVSRYDKKFNIPKTSHSKEGDIYFLPMKISGFLLEAERVLESVKKYAEDIYVPPANFLPAKDLVELSGIFKISIRIVKFLVDSGKDKKIKYSVISRHFHLDQEDLLILFDYLKRKNLIIWNKENKEISLHPDWENSMEIYLYWLDNIHEEIRDLSPFSIKDAQKAFIESASSVIRNSILTK</sequence>
<dbReference type="AlphaFoldDB" id="A0A0F9Q3G0"/>
<proteinExistence type="predicted"/>
<comment type="caution">
    <text evidence="1">The sequence shown here is derived from an EMBL/GenBank/DDBJ whole genome shotgun (WGS) entry which is preliminary data.</text>
</comment>
<accession>A0A0F9Q3G0</accession>
<evidence type="ECO:0000313" key="1">
    <source>
        <dbReference type="EMBL" id="KKM99927.1"/>
    </source>
</evidence>
<gene>
    <name evidence="1" type="ORF">LCGC14_1142830</name>
</gene>
<protein>
    <submittedName>
        <fullName evidence="1">Uncharacterized protein</fullName>
    </submittedName>
</protein>
<reference evidence="1" key="1">
    <citation type="journal article" date="2015" name="Nature">
        <title>Complex archaea that bridge the gap between prokaryotes and eukaryotes.</title>
        <authorList>
            <person name="Spang A."/>
            <person name="Saw J.H."/>
            <person name="Jorgensen S.L."/>
            <person name="Zaremba-Niedzwiedzka K."/>
            <person name="Martijn J."/>
            <person name="Lind A.E."/>
            <person name="van Eijk R."/>
            <person name="Schleper C."/>
            <person name="Guy L."/>
            <person name="Ettema T.J."/>
        </authorList>
    </citation>
    <scope>NUCLEOTIDE SEQUENCE</scope>
</reference>